<organism evidence="2 3">
    <name type="scientific">Marinobacter profundi</name>
    <dbReference type="NCBI Taxonomy" id="2666256"/>
    <lineage>
        <taxon>Bacteria</taxon>
        <taxon>Pseudomonadati</taxon>
        <taxon>Pseudomonadota</taxon>
        <taxon>Gammaproteobacteria</taxon>
        <taxon>Pseudomonadales</taxon>
        <taxon>Marinobacteraceae</taxon>
        <taxon>Marinobacter</taxon>
    </lineage>
</organism>
<dbReference type="InterPro" id="IPR001173">
    <property type="entry name" value="Glyco_trans_2-like"/>
</dbReference>
<accession>A0A2G1UP87</accession>
<dbReference type="Pfam" id="PF00535">
    <property type="entry name" value="Glycos_transf_2"/>
    <property type="match status" value="1"/>
</dbReference>
<gene>
    <name evidence="2" type="ORF">CLH61_03730</name>
</gene>
<proteinExistence type="predicted"/>
<dbReference type="Gene3D" id="3.90.550.10">
    <property type="entry name" value="Spore Coat Polysaccharide Biosynthesis Protein SpsA, Chain A"/>
    <property type="match status" value="1"/>
</dbReference>
<dbReference type="CDD" id="cd00761">
    <property type="entry name" value="Glyco_tranf_GTA_type"/>
    <property type="match status" value="1"/>
</dbReference>
<dbReference type="PANTHER" id="PTHR22916">
    <property type="entry name" value="GLYCOSYLTRANSFERASE"/>
    <property type="match status" value="1"/>
</dbReference>
<reference evidence="2 3" key="1">
    <citation type="submission" date="2017-09" db="EMBL/GenBank/DDBJ databases">
        <title>The draft genome sequences of Marinobacter sp. PWS21.</title>
        <authorList>
            <person name="Cao J."/>
        </authorList>
    </citation>
    <scope>NUCLEOTIDE SEQUENCE [LARGE SCALE GENOMIC DNA]</scope>
    <source>
        <strain evidence="2 3">PWS21</strain>
    </source>
</reference>
<sequence length="321" mass="35625">MENPLVSVIIPAFNAADFIAETLDSILGQTYRNLEVIVVDDGSTDSTAAIVQAYAPRIQYIHQENSGSCAAPRNHGLKKAKGSLVTFFDADDIMLPQKIASQVETLNRAPQAVMSITNYRNFSDAGRSADHFSTCARLINHLESTGGDNVLVLSLTCRDILIDENFTIASAPLYRSEVLRALGGFDESLRACEDFHLIYRAALMGDVVVSRTVGFERRLHDLNMSGDNERMLINLISSRLKLIECEPIENLKARLEARVQSYRRKLQACLVNKGQLKNALKLYSQTFPPTSSENLKHDVRQGVKILLNSAKLATNSNKQIR</sequence>
<dbReference type="PANTHER" id="PTHR22916:SF3">
    <property type="entry name" value="UDP-GLCNAC:BETAGAL BETA-1,3-N-ACETYLGLUCOSAMINYLTRANSFERASE-LIKE PROTEIN 1"/>
    <property type="match status" value="1"/>
</dbReference>
<protein>
    <submittedName>
        <fullName evidence="2">Glycosyl transferase</fullName>
    </submittedName>
</protein>
<dbReference type="Proteomes" id="UP000231409">
    <property type="component" value="Unassembled WGS sequence"/>
</dbReference>
<dbReference type="EMBL" id="NTFH01000004">
    <property type="protein sequence ID" value="PHQ16209.1"/>
    <property type="molecule type" value="Genomic_DNA"/>
</dbReference>
<comment type="caution">
    <text evidence="2">The sequence shown here is derived from an EMBL/GenBank/DDBJ whole genome shotgun (WGS) entry which is preliminary data.</text>
</comment>
<evidence type="ECO:0000313" key="3">
    <source>
        <dbReference type="Proteomes" id="UP000231409"/>
    </source>
</evidence>
<feature type="domain" description="Glycosyltransferase 2-like" evidence="1">
    <location>
        <begin position="7"/>
        <end position="130"/>
    </location>
</feature>
<keyword evidence="3" id="KW-1185">Reference proteome</keyword>
<name>A0A2G1UP87_9GAMM</name>
<evidence type="ECO:0000313" key="2">
    <source>
        <dbReference type="EMBL" id="PHQ16209.1"/>
    </source>
</evidence>
<dbReference type="SUPFAM" id="SSF53448">
    <property type="entry name" value="Nucleotide-diphospho-sugar transferases"/>
    <property type="match status" value="1"/>
</dbReference>
<dbReference type="GO" id="GO:0016758">
    <property type="term" value="F:hexosyltransferase activity"/>
    <property type="evidence" value="ECO:0007669"/>
    <property type="project" value="UniProtKB-ARBA"/>
</dbReference>
<dbReference type="AlphaFoldDB" id="A0A2G1UP87"/>
<evidence type="ECO:0000259" key="1">
    <source>
        <dbReference type="Pfam" id="PF00535"/>
    </source>
</evidence>
<keyword evidence="2" id="KW-0808">Transferase</keyword>
<dbReference type="RefSeq" id="WP_099613375.1">
    <property type="nucleotide sequence ID" value="NZ_KZ319368.1"/>
</dbReference>
<dbReference type="InterPro" id="IPR029044">
    <property type="entry name" value="Nucleotide-diphossugar_trans"/>
</dbReference>